<gene>
    <name evidence="3" type="ORF">D3272_17755</name>
</gene>
<dbReference type="Proteomes" id="UP000289411">
    <property type="component" value="Unassembled WGS sequence"/>
</dbReference>
<sequence length="598" mass="65798">MSSRIEDYGLIGDGQTAALVSRAGSVDWLCWPRFDSDACLAALLGDDRHGCWSFDPKSRVTGRSRRYEEDTLVLQTDAETETGAYRITDFMPLRRGDLSSLVRIVEGLSGTVDLAMVLRLRFAYGTMPPWCESAEGGMTARIGPDRVSLVSPVAVAIADDTVTAEVSIREGQRLAFVLSYASLMDVVPDGRDDARGALDAERALDETRRHWRGWIARFDESRTRWPATVKRSLITLKAMVHDLTGGLVAAPTTSLPEVAGGKMNWDYRYCWLRDAAFTLGAFLNAGFVEEATAWRDWLLRAVGGAPDRMQIMYRLDGGRRLDEYHIDELPGYRDARPVLIGNSAASQHQIDVYGEVLDCLDLARRAGIAITPHHVAVERRIVDHLVAVWNTPGSGVWESRSETRQYTYSKAMAWAGFDRAARDGQATEASPDRLEWLRTLRDQVHAAACREGWNEGLGTFTQTYGDEALDASLLLLPIVGFLPADDPRMAATIAAIERDLSEGGLIRRKKAKVDGPNEGAFLACSCWMADCLALQGRHAEAVAQFERLLAVGNDLGLFAEEYNVPARHLTGNFPQALTHLAIVNTALSLCGPVLTRGA</sequence>
<evidence type="ECO:0000313" key="4">
    <source>
        <dbReference type="Proteomes" id="UP000289411"/>
    </source>
</evidence>
<dbReference type="InterPro" id="IPR011613">
    <property type="entry name" value="GH15-like"/>
</dbReference>
<evidence type="ECO:0000259" key="2">
    <source>
        <dbReference type="Pfam" id="PF19291"/>
    </source>
</evidence>
<feature type="domain" description="GH15-like" evidence="1">
    <location>
        <begin position="229"/>
        <end position="586"/>
    </location>
</feature>
<dbReference type="Pfam" id="PF00723">
    <property type="entry name" value="Glyco_hydro_15"/>
    <property type="match status" value="1"/>
</dbReference>
<dbReference type="PANTHER" id="PTHR31616">
    <property type="entry name" value="TREHALASE"/>
    <property type="match status" value="1"/>
</dbReference>
<dbReference type="InterPro" id="IPR012341">
    <property type="entry name" value="6hp_glycosidase-like_sf"/>
</dbReference>
<reference evidence="3 4" key="2">
    <citation type="submission" date="2019-02" db="EMBL/GenBank/DDBJ databases">
        <title>'Lichenibacterium ramalinii' gen. nov. sp. nov., 'Lichenibacterium minor' gen. nov. sp. nov.</title>
        <authorList>
            <person name="Pankratov T."/>
        </authorList>
    </citation>
    <scope>NUCLEOTIDE SEQUENCE [LARGE SCALE GENOMIC DNA]</scope>
    <source>
        <strain evidence="3 4">RmlP001</strain>
    </source>
</reference>
<reference evidence="3 4" key="1">
    <citation type="submission" date="2018-09" db="EMBL/GenBank/DDBJ databases">
        <authorList>
            <person name="Grouzdev D.S."/>
            <person name="Krutkina M.S."/>
        </authorList>
    </citation>
    <scope>NUCLEOTIDE SEQUENCE [LARGE SCALE GENOMIC DNA]</scope>
    <source>
        <strain evidence="3 4">RmlP001</strain>
    </source>
</reference>
<keyword evidence="3" id="KW-0378">Hydrolase</keyword>
<dbReference type="GO" id="GO:0005975">
    <property type="term" value="P:carbohydrate metabolic process"/>
    <property type="evidence" value="ECO:0007669"/>
    <property type="project" value="InterPro"/>
</dbReference>
<dbReference type="InterPro" id="IPR008928">
    <property type="entry name" value="6-hairpin_glycosidase_sf"/>
</dbReference>
<proteinExistence type="predicted"/>
<evidence type="ECO:0000313" key="3">
    <source>
        <dbReference type="EMBL" id="RYB03269.1"/>
    </source>
</evidence>
<feature type="domain" description="Trehalase-like N-terminal" evidence="2">
    <location>
        <begin position="3"/>
        <end position="163"/>
    </location>
</feature>
<protein>
    <submittedName>
        <fullName evidence="3">Glycoside hydrolase family 15 protein</fullName>
    </submittedName>
</protein>
<dbReference type="PANTHER" id="PTHR31616:SF0">
    <property type="entry name" value="GLUCAN 1,4-ALPHA-GLUCOSIDASE"/>
    <property type="match status" value="1"/>
</dbReference>
<comment type="caution">
    <text evidence="3">The sequence shown here is derived from an EMBL/GenBank/DDBJ whole genome shotgun (WGS) entry which is preliminary data.</text>
</comment>
<dbReference type="GO" id="GO:0004553">
    <property type="term" value="F:hydrolase activity, hydrolyzing O-glycosyl compounds"/>
    <property type="evidence" value="ECO:0007669"/>
    <property type="project" value="TreeGrafter"/>
</dbReference>
<dbReference type="Gene3D" id="1.50.10.10">
    <property type="match status" value="1"/>
</dbReference>
<dbReference type="InterPro" id="IPR045582">
    <property type="entry name" value="Trehalase-like_N"/>
</dbReference>
<organism evidence="3 4">
    <name type="scientific">Lichenibacterium ramalinae</name>
    <dbReference type="NCBI Taxonomy" id="2316527"/>
    <lineage>
        <taxon>Bacteria</taxon>
        <taxon>Pseudomonadati</taxon>
        <taxon>Pseudomonadota</taxon>
        <taxon>Alphaproteobacteria</taxon>
        <taxon>Hyphomicrobiales</taxon>
        <taxon>Lichenihabitantaceae</taxon>
        <taxon>Lichenibacterium</taxon>
    </lineage>
</organism>
<dbReference type="RefSeq" id="WP_129220554.1">
    <property type="nucleotide sequence ID" value="NZ_QYBC01000015.1"/>
</dbReference>
<accession>A0A4Q2RB79</accession>
<dbReference type="OrthoDB" id="3902805at2"/>
<dbReference type="SUPFAM" id="SSF48208">
    <property type="entry name" value="Six-hairpin glycosidases"/>
    <property type="match status" value="1"/>
</dbReference>
<evidence type="ECO:0000259" key="1">
    <source>
        <dbReference type="Pfam" id="PF00723"/>
    </source>
</evidence>
<dbReference type="EMBL" id="QYBC01000015">
    <property type="protein sequence ID" value="RYB03269.1"/>
    <property type="molecule type" value="Genomic_DNA"/>
</dbReference>
<keyword evidence="4" id="KW-1185">Reference proteome</keyword>
<dbReference type="AlphaFoldDB" id="A0A4Q2RB79"/>
<dbReference type="Pfam" id="PF19291">
    <property type="entry name" value="TREH_N"/>
    <property type="match status" value="1"/>
</dbReference>
<name>A0A4Q2RB79_9HYPH</name>